<dbReference type="SUPFAM" id="SSF47781">
    <property type="entry name" value="RuvA domain 2-like"/>
    <property type="match status" value="1"/>
</dbReference>
<evidence type="ECO:0000256" key="6">
    <source>
        <dbReference type="RuleBase" id="RU003797"/>
    </source>
</evidence>
<dbReference type="InterPro" id="IPR025657">
    <property type="entry name" value="RadC_JAB"/>
</dbReference>
<organism evidence="8 9">
    <name type="scientific">Polaromonas vacuolata</name>
    <dbReference type="NCBI Taxonomy" id="37448"/>
    <lineage>
        <taxon>Bacteria</taxon>
        <taxon>Pseudomonadati</taxon>
        <taxon>Pseudomonadota</taxon>
        <taxon>Betaproteobacteria</taxon>
        <taxon>Burkholderiales</taxon>
        <taxon>Comamonadaceae</taxon>
        <taxon>Polaromonas</taxon>
    </lineage>
</organism>
<keyword evidence="5" id="KW-0482">Metalloprotease</keyword>
<proteinExistence type="inferred from homology"/>
<dbReference type="InterPro" id="IPR001405">
    <property type="entry name" value="UPF0758"/>
</dbReference>
<keyword evidence="9" id="KW-1185">Reference proteome</keyword>
<name>A0A6H2HCW1_9BURK</name>
<dbReference type="GO" id="GO:0006508">
    <property type="term" value="P:proteolysis"/>
    <property type="evidence" value="ECO:0007669"/>
    <property type="project" value="UniProtKB-KW"/>
</dbReference>
<dbReference type="InterPro" id="IPR046778">
    <property type="entry name" value="UPF0758_N"/>
</dbReference>
<evidence type="ECO:0000313" key="8">
    <source>
        <dbReference type="EMBL" id="QJC57424.1"/>
    </source>
</evidence>
<dbReference type="GO" id="GO:0046872">
    <property type="term" value="F:metal ion binding"/>
    <property type="evidence" value="ECO:0007669"/>
    <property type="project" value="UniProtKB-KW"/>
</dbReference>
<dbReference type="Pfam" id="PF20582">
    <property type="entry name" value="UPF0758_N"/>
    <property type="match status" value="1"/>
</dbReference>
<evidence type="ECO:0000256" key="5">
    <source>
        <dbReference type="ARBA" id="ARBA00023049"/>
    </source>
</evidence>
<dbReference type="Proteomes" id="UP000502041">
    <property type="component" value="Chromosome"/>
</dbReference>
<dbReference type="InterPro" id="IPR020891">
    <property type="entry name" value="UPF0758_CS"/>
</dbReference>
<dbReference type="NCBIfam" id="TIGR00608">
    <property type="entry name" value="radc"/>
    <property type="match status" value="1"/>
</dbReference>
<evidence type="ECO:0000256" key="2">
    <source>
        <dbReference type="ARBA" id="ARBA00022723"/>
    </source>
</evidence>
<feature type="domain" description="MPN" evidence="7">
    <location>
        <begin position="119"/>
        <end position="241"/>
    </location>
</feature>
<comment type="similarity">
    <text evidence="6">Belongs to the UPF0758 family.</text>
</comment>
<keyword evidence="2" id="KW-0479">Metal-binding</keyword>
<dbReference type="EMBL" id="CP051461">
    <property type="protein sequence ID" value="QJC57424.1"/>
    <property type="molecule type" value="Genomic_DNA"/>
</dbReference>
<evidence type="ECO:0000259" key="7">
    <source>
        <dbReference type="PROSITE" id="PS50249"/>
    </source>
</evidence>
<dbReference type="SUPFAM" id="SSF102712">
    <property type="entry name" value="JAB1/MPN domain"/>
    <property type="match status" value="1"/>
</dbReference>
<keyword evidence="4" id="KW-0862">Zinc</keyword>
<evidence type="ECO:0000256" key="4">
    <source>
        <dbReference type="ARBA" id="ARBA00022833"/>
    </source>
</evidence>
<evidence type="ECO:0000256" key="3">
    <source>
        <dbReference type="ARBA" id="ARBA00022801"/>
    </source>
</evidence>
<dbReference type="InterPro" id="IPR037518">
    <property type="entry name" value="MPN"/>
</dbReference>
<dbReference type="PROSITE" id="PS50249">
    <property type="entry name" value="MPN"/>
    <property type="match status" value="1"/>
</dbReference>
<dbReference type="Gene3D" id="3.40.140.10">
    <property type="entry name" value="Cytidine Deaminase, domain 2"/>
    <property type="match status" value="1"/>
</dbReference>
<dbReference type="InterPro" id="IPR010994">
    <property type="entry name" value="RuvA_2-like"/>
</dbReference>
<dbReference type="KEGG" id="pvac:HC248_02752"/>
<reference evidence="8 9" key="1">
    <citation type="submission" date="2020-04" db="EMBL/GenBank/DDBJ databases">
        <title>Complete genome of a Psychrophilic, Marine, Gas Vacuolate Bacterium Polaromonas vacuolata KCTC 22033T.</title>
        <authorList>
            <person name="Hwang K."/>
            <person name="Kim K.M."/>
        </authorList>
    </citation>
    <scope>NUCLEOTIDE SEQUENCE [LARGE SCALE GENOMIC DNA]</scope>
    <source>
        <strain evidence="8 9">KCTC 22033</strain>
    </source>
</reference>
<accession>A0A6H2HCW1</accession>
<protein>
    <recommendedName>
        <fullName evidence="7">MPN domain-containing protein</fullName>
    </recommendedName>
</protein>
<dbReference type="PANTHER" id="PTHR30471">
    <property type="entry name" value="DNA REPAIR PROTEIN RADC"/>
    <property type="match status" value="1"/>
</dbReference>
<evidence type="ECO:0000256" key="1">
    <source>
        <dbReference type="ARBA" id="ARBA00022670"/>
    </source>
</evidence>
<keyword evidence="1" id="KW-0645">Protease</keyword>
<dbReference type="AlphaFoldDB" id="A0A6H2HCW1"/>
<sequence>MALPGGTQGLPLPKQPPMLIKDLPANTRPREKMLLQGAGALSNAELLALLIRSGMPGRNALQIGQELLEQFGGLSGLLHAGSQALCGIKGLGPAKRAELGAVIELAKRALAEELREKILFSSEKELSDYLRMQIGSRTYEVFAVLFLDSRQRLITWEELFRGSLTQASVYPREVVVRALALNASAVVLAHNHPSGCAEPSLADQTLTRALQAALNLVDVRVLDHYVVTANQTLSRAGLGML</sequence>
<keyword evidence="3" id="KW-0378">Hydrolase</keyword>
<gene>
    <name evidence="8" type="ORF">HC248_02752</name>
</gene>
<evidence type="ECO:0000313" key="9">
    <source>
        <dbReference type="Proteomes" id="UP000502041"/>
    </source>
</evidence>
<dbReference type="Pfam" id="PF04002">
    <property type="entry name" value="RadC"/>
    <property type="match status" value="1"/>
</dbReference>
<dbReference type="GO" id="GO:0008237">
    <property type="term" value="F:metallopeptidase activity"/>
    <property type="evidence" value="ECO:0007669"/>
    <property type="project" value="UniProtKB-KW"/>
</dbReference>
<dbReference type="PROSITE" id="PS01302">
    <property type="entry name" value="UPF0758"/>
    <property type="match status" value="1"/>
</dbReference>
<dbReference type="PANTHER" id="PTHR30471:SF3">
    <property type="entry name" value="UPF0758 PROTEIN YEES-RELATED"/>
    <property type="match status" value="1"/>
</dbReference>
<dbReference type="CDD" id="cd08071">
    <property type="entry name" value="MPN_DUF2466"/>
    <property type="match status" value="1"/>
</dbReference>
<dbReference type="NCBIfam" id="NF000642">
    <property type="entry name" value="PRK00024.1"/>
    <property type="match status" value="1"/>
</dbReference>